<dbReference type="Proteomes" id="UP000542342">
    <property type="component" value="Unassembled WGS sequence"/>
</dbReference>
<name>A0A7V8VDF4_9BACT</name>
<accession>A0A7V8VDF4</accession>
<dbReference type="PANTHER" id="PTHR33221:SF15">
    <property type="entry name" value="HTH-TYPE TRANSCRIPTIONAL REGULATOR YWGB-RELATED"/>
    <property type="match status" value="1"/>
</dbReference>
<dbReference type="SUPFAM" id="SSF46785">
    <property type="entry name" value="Winged helix' DNA-binding domain"/>
    <property type="match status" value="1"/>
</dbReference>
<dbReference type="RefSeq" id="WP_194537354.1">
    <property type="nucleotide sequence ID" value="NZ_JACEFB010000003.1"/>
</dbReference>
<comment type="caution">
    <text evidence="1">The sequence shown here is derived from an EMBL/GenBank/DDBJ whole genome shotgun (WGS) entry which is preliminary data.</text>
</comment>
<dbReference type="Pfam" id="PF02082">
    <property type="entry name" value="Rrf2"/>
    <property type="match status" value="1"/>
</dbReference>
<proteinExistence type="predicted"/>
<dbReference type="PROSITE" id="PS51197">
    <property type="entry name" value="HTH_RRF2_2"/>
    <property type="match status" value="1"/>
</dbReference>
<dbReference type="AlphaFoldDB" id="A0A7V8VDF4"/>
<dbReference type="Gene3D" id="1.10.10.10">
    <property type="entry name" value="Winged helix-like DNA-binding domain superfamily/Winged helix DNA-binding domain"/>
    <property type="match status" value="1"/>
</dbReference>
<dbReference type="GO" id="GO:0005829">
    <property type="term" value="C:cytosol"/>
    <property type="evidence" value="ECO:0007669"/>
    <property type="project" value="TreeGrafter"/>
</dbReference>
<sequence>MQPSAKAEYACVAMLELAARYPEKRPIRVADIAQRHNISDRFLVQILLALKYAGLVESVRGAAGGYTLSRPPETITLYDILQVTDPTHKPENQDGRSHLSPFFRQLQGVWLRVRQAEEQVLKQITLADLVAQCEGPQYVI</sequence>
<protein>
    <submittedName>
        <fullName evidence="1">Rrf2 family transcriptional regulator</fullName>
    </submittedName>
</protein>
<dbReference type="InterPro" id="IPR000944">
    <property type="entry name" value="Tscrpt_reg_Rrf2"/>
</dbReference>
<keyword evidence="2" id="KW-1185">Reference proteome</keyword>
<dbReference type="GO" id="GO:0003700">
    <property type="term" value="F:DNA-binding transcription factor activity"/>
    <property type="evidence" value="ECO:0007669"/>
    <property type="project" value="TreeGrafter"/>
</dbReference>
<dbReference type="InterPro" id="IPR030489">
    <property type="entry name" value="TR_Rrf2-type_CS"/>
</dbReference>
<evidence type="ECO:0000313" key="1">
    <source>
        <dbReference type="EMBL" id="MBA2225926.1"/>
    </source>
</evidence>
<dbReference type="NCBIfam" id="TIGR00738">
    <property type="entry name" value="rrf2_super"/>
    <property type="match status" value="1"/>
</dbReference>
<gene>
    <name evidence="1" type="ORF">H0921_07100</name>
</gene>
<organism evidence="1 2">
    <name type="scientific">Thermogemmata fonticola</name>
    <dbReference type="NCBI Taxonomy" id="2755323"/>
    <lineage>
        <taxon>Bacteria</taxon>
        <taxon>Pseudomonadati</taxon>
        <taxon>Planctomycetota</taxon>
        <taxon>Planctomycetia</taxon>
        <taxon>Gemmatales</taxon>
        <taxon>Gemmataceae</taxon>
        <taxon>Thermogemmata</taxon>
    </lineage>
</organism>
<reference evidence="1 2" key="1">
    <citation type="submission" date="2020-07" db="EMBL/GenBank/DDBJ databases">
        <title>Thermogemmata thermophila gen. nov., sp. nov., a novel moderate thermophilic planctomycete from a Kamchatka hot spring.</title>
        <authorList>
            <person name="Elcheninov A.G."/>
            <person name="Podosokorskaya O.A."/>
            <person name="Kovaleva O.L."/>
            <person name="Novikov A."/>
            <person name="Bonch-Osmolovskaya E.A."/>
            <person name="Toshchakov S.V."/>
            <person name="Kublanov I.V."/>
        </authorList>
    </citation>
    <scope>NUCLEOTIDE SEQUENCE [LARGE SCALE GENOMIC DNA]</scope>
    <source>
        <strain evidence="1 2">2918</strain>
    </source>
</reference>
<dbReference type="PANTHER" id="PTHR33221">
    <property type="entry name" value="WINGED HELIX-TURN-HELIX TRANSCRIPTIONAL REGULATOR, RRF2 FAMILY"/>
    <property type="match status" value="1"/>
</dbReference>
<dbReference type="InterPro" id="IPR036388">
    <property type="entry name" value="WH-like_DNA-bd_sf"/>
</dbReference>
<dbReference type="InterPro" id="IPR036390">
    <property type="entry name" value="WH_DNA-bd_sf"/>
</dbReference>
<dbReference type="EMBL" id="JACEFB010000003">
    <property type="protein sequence ID" value="MBA2225926.1"/>
    <property type="molecule type" value="Genomic_DNA"/>
</dbReference>
<dbReference type="PROSITE" id="PS01332">
    <property type="entry name" value="HTH_RRF2_1"/>
    <property type="match status" value="1"/>
</dbReference>
<evidence type="ECO:0000313" key="2">
    <source>
        <dbReference type="Proteomes" id="UP000542342"/>
    </source>
</evidence>